<comment type="caution">
    <text evidence="8">The sequence shown here is derived from an EMBL/GenBank/DDBJ whole genome shotgun (WGS) entry which is preliminary data.</text>
</comment>
<keyword evidence="4 7" id="KW-0689">Ribosomal protein</keyword>
<protein>
    <recommendedName>
        <fullName evidence="6 7">Small ribosomal subunit protein bS20</fullName>
    </recommendedName>
</protein>
<evidence type="ECO:0000313" key="8">
    <source>
        <dbReference type="EMBL" id="MBC8590787.1"/>
    </source>
</evidence>
<evidence type="ECO:0000256" key="1">
    <source>
        <dbReference type="ARBA" id="ARBA00007634"/>
    </source>
</evidence>
<dbReference type="NCBIfam" id="TIGR00029">
    <property type="entry name" value="S20"/>
    <property type="match status" value="1"/>
</dbReference>
<keyword evidence="9" id="KW-1185">Reference proteome</keyword>
<keyword evidence="3 7" id="KW-0694">RNA-binding</keyword>
<evidence type="ECO:0000256" key="6">
    <source>
        <dbReference type="ARBA" id="ARBA00035136"/>
    </source>
</evidence>
<dbReference type="SUPFAM" id="SSF46992">
    <property type="entry name" value="Ribosomal protein S20"/>
    <property type="match status" value="1"/>
</dbReference>
<dbReference type="RefSeq" id="WP_283244301.1">
    <property type="nucleotide sequence ID" value="NZ_JACRTK010000002.1"/>
</dbReference>
<comment type="similarity">
    <text evidence="1 7">Belongs to the bacterial ribosomal protein bS20 family.</text>
</comment>
<evidence type="ECO:0000256" key="7">
    <source>
        <dbReference type="HAMAP-Rule" id="MF_00500"/>
    </source>
</evidence>
<evidence type="ECO:0000256" key="2">
    <source>
        <dbReference type="ARBA" id="ARBA00022730"/>
    </source>
</evidence>
<evidence type="ECO:0000256" key="5">
    <source>
        <dbReference type="ARBA" id="ARBA00023274"/>
    </source>
</evidence>
<evidence type="ECO:0000313" key="9">
    <source>
        <dbReference type="Proteomes" id="UP000601522"/>
    </source>
</evidence>
<dbReference type="InterPro" id="IPR036510">
    <property type="entry name" value="Ribosomal_bS20_sf"/>
</dbReference>
<dbReference type="PANTHER" id="PTHR33398:SF1">
    <property type="entry name" value="SMALL RIBOSOMAL SUBUNIT PROTEIN BS20C"/>
    <property type="match status" value="1"/>
</dbReference>
<name>A0A926IHK8_9FIRM</name>
<keyword evidence="5 7" id="KW-0687">Ribonucleoprotein</keyword>
<dbReference type="GO" id="GO:0003735">
    <property type="term" value="F:structural constituent of ribosome"/>
    <property type="evidence" value="ECO:0007669"/>
    <property type="project" value="InterPro"/>
</dbReference>
<dbReference type="Proteomes" id="UP000601522">
    <property type="component" value="Unassembled WGS sequence"/>
</dbReference>
<dbReference type="GO" id="GO:0005829">
    <property type="term" value="C:cytosol"/>
    <property type="evidence" value="ECO:0007669"/>
    <property type="project" value="TreeGrafter"/>
</dbReference>
<dbReference type="GO" id="GO:0070181">
    <property type="term" value="F:small ribosomal subunit rRNA binding"/>
    <property type="evidence" value="ECO:0007669"/>
    <property type="project" value="TreeGrafter"/>
</dbReference>
<comment type="function">
    <text evidence="7">Binds directly to 16S ribosomal RNA.</text>
</comment>
<dbReference type="PANTHER" id="PTHR33398">
    <property type="entry name" value="30S RIBOSOMAL PROTEIN S20"/>
    <property type="match status" value="1"/>
</dbReference>
<dbReference type="GO" id="GO:0006412">
    <property type="term" value="P:translation"/>
    <property type="evidence" value="ECO:0007669"/>
    <property type="project" value="UniProtKB-UniRule"/>
</dbReference>
<keyword evidence="2 7" id="KW-0699">rRNA-binding</keyword>
<proteinExistence type="inferred from homology"/>
<dbReference type="Gene3D" id="1.20.58.110">
    <property type="entry name" value="Ribosomal protein S20"/>
    <property type="match status" value="1"/>
</dbReference>
<evidence type="ECO:0000256" key="4">
    <source>
        <dbReference type="ARBA" id="ARBA00022980"/>
    </source>
</evidence>
<dbReference type="GO" id="GO:0015935">
    <property type="term" value="C:small ribosomal subunit"/>
    <property type="evidence" value="ECO:0007669"/>
    <property type="project" value="TreeGrafter"/>
</dbReference>
<reference evidence="8 9" key="1">
    <citation type="submission" date="2020-08" db="EMBL/GenBank/DDBJ databases">
        <title>Genome public.</title>
        <authorList>
            <person name="Liu C."/>
            <person name="Sun Q."/>
        </authorList>
    </citation>
    <scope>NUCLEOTIDE SEQUENCE [LARGE SCALE GENOMIC DNA]</scope>
    <source>
        <strain evidence="8 9">NSJ-26</strain>
    </source>
</reference>
<dbReference type="HAMAP" id="MF_00500">
    <property type="entry name" value="Ribosomal_bS20"/>
    <property type="match status" value="1"/>
</dbReference>
<gene>
    <name evidence="7 8" type="primary">rpsT</name>
    <name evidence="8" type="ORF">H8689_06520</name>
</gene>
<dbReference type="EMBL" id="JACRTK010000002">
    <property type="protein sequence ID" value="MBC8590787.1"/>
    <property type="molecule type" value="Genomic_DNA"/>
</dbReference>
<organism evidence="8 9">
    <name type="scientific">Wansuia hejianensis</name>
    <dbReference type="NCBI Taxonomy" id="2763667"/>
    <lineage>
        <taxon>Bacteria</taxon>
        <taxon>Bacillati</taxon>
        <taxon>Bacillota</taxon>
        <taxon>Clostridia</taxon>
        <taxon>Lachnospirales</taxon>
        <taxon>Lachnospiraceae</taxon>
        <taxon>Wansuia</taxon>
    </lineage>
</organism>
<dbReference type="Pfam" id="PF01649">
    <property type="entry name" value="Ribosomal_S20p"/>
    <property type="match status" value="1"/>
</dbReference>
<dbReference type="AlphaFoldDB" id="A0A926IHK8"/>
<evidence type="ECO:0000256" key="3">
    <source>
        <dbReference type="ARBA" id="ARBA00022884"/>
    </source>
</evidence>
<dbReference type="InterPro" id="IPR002583">
    <property type="entry name" value="Ribosomal_bS20"/>
</dbReference>
<sequence length="87" mass="9972">MANIKSAKKRIEITKYRTALNKGKKTEIKTYIRKFDNAINEGNIEEARELLKAIDKKLKRAAHLNIVHKNAVSRNISNLTKKLNNAI</sequence>
<accession>A0A926IHK8</accession>